<dbReference type="NCBIfam" id="TIGR00765">
    <property type="entry name" value="yihY_not_rbn"/>
    <property type="match status" value="1"/>
</dbReference>
<dbReference type="Pfam" id="PF03631">
    <property type="entry name" value="Virul_fac_BrkB"/>
    <property type="match status" value="1"/>
</dbReference>
<dbReference type="SMART" id="SM00100">
    <property type="entry name" value="cNMP"/>
    <property type="match status" value="1"/>
</dbReference>
<evidence type="ECO:0000313" key="8">
    <source>
        <dbReference type="EMBL" id="BDU73964.1"/>
    </source>
</evidence>
<keyword evidence="2" id="KW-1003">Cell membrane</keyword>
<dbReference type="EMBL" id="AP027080">
    <property type="protein sequence ID" value="BDU73964.1"/>
    <property type="molecule type" value="Genomic_DNA"/>
</dbReference>
<keyword evidence="9" id="KW-1185">Reference proteome</keyword>
<dbReference type="PROSITE" id="PS50042">
    <property type="entry name" value="CNMP_BINDING_3"/>
    <property type="match status" value="1"/>
</dbReference>
<feature type="transmembrane region" description="Helical" evidence="6">
    <location>
        <begin position="206"/>
        <end position="226"/>
    </location>
</feature>
<dbReference type="GO" id="GO:0005886">
    <property type="term" value="C:plasma membrane"/>
    <property type="evidence" value="ECO:0007669"/>
    <property type="project" value="UniProtKB-SubCell"/>
</dbReference>
<dbReference type="PANTHER" id="PTHR30213">
    <property type="entry name" value="INNER MEMBRANE PROTEIN YHJD"/>
    <property type="match status" value="1"/>
</dbReference>
<evidence type="ECO:0000256" key="6">
    <source>
        <dbReference type="SAM" id="Phobius"/>
    </source>
</evidence>
<feature type="transmembrane region" description="Helical" evidence="6">
    <location>
        <begin position="100"/>
        <end position="119"/>
    </location>
</feature>
<feature type="domain" description="Cyclic nucleotide-binding" evidence="7">
    <location>
        <begin position="303"/>
        <end position="394"/>
    </location>
</feature>
<dbReference type="AlphaFoldDB" id="A0AA48GPY3"/>
<dbReference type="KEGG" id="msil:METEAL_31380"/>
<reference evidence="9" key="1">
    <citation type="journal article" date="2023" name="Int. J. Syst. Evol. Microbiol.">
        <title>Mesoterricola silvestris gen. nov., sp. nov., Mesoterricola sediminis sp. nov., Geothrix oryzae sp. nov., Geothrix edaphica sp. nov., Geothrix rubra sp. nov., and Geothrix limicola sp. nov., six novel members of Acidobacteriota isolated from soils.</title>
        <authorList>
            <person name="Itoh H."/>
            <person name="Sugisawa Y."/>
            <person name="Mise K."/>
            <person name="Xu Z."/>
            <person name="Kuniyasu M."/>
            <person name="Ushijima N."/>
            <person name="Kawano K."/>
            <person name="Kobayashi E."/>
            <person name="Shiratori Y."/>
            <person name="Masuda Y."/>
            <person name="Senoo K."/>
        </authorList>
    </citation>
    <scope>NUCLEOTIDE SEQUENCE [LARGE SCALE GENOMIC DNA]</scope>
    <source>
        <strain evidence="9">W79</strain>
    </source>
</reference>
<dbReference type="Pfam" id="PF00027">
    <property type="entry name" value="cNMP_binding"/>
    <property type="match status" value="1"/>
</dbReference>
<dbReference type="InterPro" id="IPR018490">
    <property type="entry name" value="cNMP-bd_dom_sf"/>
</dbReference>
<evidence type="ECO:0000259" key="7">
    <source>
        <dbReference type="PROSITE" id="PS50042"/>
    </source>
</evidence>
<dbReference type="PANTHER" id="PTHR30213:SF0">
    <property type="entry name" value="UPF0761 MEMBRANE PROTEIN YIHY"/>
    <property type="match status" value="1"/>
</dbReference>
<gene>
    <name evidence="8" type="ORF">METEAL_31380</name>
</gene>
<evidence type="ECO:0000256" key="1">
    <source>
        <dbReference type="ARBA" id="ARBA00004651"/>
    </source>
</evidence>
<feature type="transmembrane region" description="Helical" evidence="6">
    <location>
        <begin position="38"/>
        <end position="61"/>
    </location>
</feature>
<feature type="transmembrane region" description="Helical" evidence="6">
    <location>
        <begin position="140"/>
        <end position="166"/>
    </location>
</feature>
<evidence type="ECO:0000256" key="2">
    <source>
        <dbReference type="ARBA" id="ARBA00022475"/>
    </source>
</evidence>
<comment type="subcellular location">
    <subcellularLocation>
        <location evidence="1">Cell membrane</location>
        <topology evidence="1">Multi-pass membrane protein</topology>
    </subcellularLocation>
</comment>
<dbReference type="InterPro" id="IPR000595">
    <property type="entry name" value="cNMP-bd_dom"/>
</dbReference>
<dbReference type="InterPro" id="IPR014710">
    <property type="entry name" value="RmlC-like_jellyroll"/>
</dbReference>
<evidence type="ECO:0000256" key="5">
    <source>
        <dbReference type="ARBA" id="ARBA00023136"/>
    </source>
</evidence>
<dbReference type="Proteomes" id="UP001238179">
    <property type="component" value="Chromosome"/>
</dbReference>
<sequence>MGERRTRIADLAHHGWETALEALAGFRANADLRQASSLAFYSLLALIPALLLLTYLLGLIIGSSAAAHQRVTDYLARMVPDQAERVLQDVAGLTRHPGTAGWLNLLVLAWSVSPLVSALREIVRGIYKERETRSLWLVKLMDLAGGVASLTALAALAGAGVFLHFLNASFLGARTVSPGLVLPFAVSTALVMGLVSFYAPRDARRGHLLAGALTTTVLWFLLRPAFTWFLAVDPTYGVAFGSFKSLFLIVIWIYVSMATLLLGVEVAAACHRGDAVAIKRLMEGRARRGYPGHRRLILDAPGGHAFFREGEPGGEMFYVLSGSVRILKGDREIARIGPGSFLGEMTFLLGLDRSATAIAAEPCQCVVIHARNFAQLLREYPDTVRVMLVGMATRLRATSEKSAGNPTAEDVAALS</sequence>
<name>A0AA48GPY3_9BACT</name>
<feature type="transmembrane region" description="Helical" evidence="6">
    <location>
        <begin position="246"/>
        <end position="270"/>
    </location>
</feature>
<dbReference type="Gene3D" id="2.60.120.10">
    <property type="entry name" value="Jelly Rolls"/>
    <property type="match status" value="1"/>
</dbReference>
<keyword evidence="4 6" id="KW-1133">Transmembrane helix</keyword>
<evidence type="ECO:0000256" key="4">
    <source>
        <dbReference type="ARBA" id="ARBA00022989"/>
    </source>
</evidence>
<protein>
    <recommendedName>
        <fullName evidence="7">Cyclic nucleotide-binding domain-containing protein</fullName>
    </recommendedName>
</protein>
<keyword evidence="3 6" id="KW-0812">Transmembrane</keyword>
<evidence type="ECO:0000256" key="3">
    <source>
        <dbReference type="ARBA" id="ARBA00022692"/>
    </source>
</evidence>
<evidence type="ECO:0000313" key="9">
    <source>
        <dbReference type="Proteomes" id="UP001238179"/>
    </source>
</evidence>
<proteinExistence type="predicted"/>
<dbReference type="InterPro" id="IPR017039">
    <property type="entry name" value="Virul_fac_BrkB"/>
</dbReference>
<dbReference type="SUPFAM" id="SSF51206">
    <property type="entry name" value="cAMP-binding domain-like"/>
    <property type="match status" value="1"/>
</dbReference>
<accession>A0AA48GPY3</accession>
<organism evidence="8 9">
    <name type="scientific">Mesoterricola silvestris</name>
    <dbReference type="NCBI Taxonomy" id="2927979"/>
    <lineage>
        <taxon>Bacteria</taxon>
        <taxon>Pseudomonadati</taxon>
        <taxon>Acidobacteriota</taxon>
        <taxon>Holophagae</taxon>
        <taxon>Holophagales</taxon>
        <taxon>Holophagaceae</taxon>
        <taxon>Mesoterricola</taxon>
    </lineage>
</organism>
<keyword evidence="5 6" id="KW-0472">Membrane</keyword>
<dbReference type="CDD" id="cd00038">
    <property type="entry name" value="CAP_ED"/>
    <property type="match status" value="1"/>
</dbReference>
<feature type="transmembrane region" description="Helical" evidence="6">
    <location>
        <begin position="178"/>
        <end position="199"/>
    </location>
</feature>